<proteinExistence type="predicted"/>
<evidence type="ECO:0000313" key="1">
    <source>
        <dbReference type="EMBL" id="MCG4610763.1"/>
    </source>
</evidence>
<dbReference type="Pfam" id="PF00300">
    <property type="entry name" value="His_Phos_1"/>
    <property type="match status" value="1"/>
</dbReference>
<dbReference type="RefSeq" id="WP_191448157.1">
    <property type="nucleotide sequence ID" value="NZ_JAKNHQ010000008.1"/>
</dbReference>
<keyword evidence="2" id="KW-1185">Reference proteome</keyword>
<dbReference type="Gene3D" id="3.40.50.1240">
    <property type="entry name" value="Phosphoglycerate mutase-like"/>
    <property type="match status" value="1"/>
</dbReference>
<reference evidence="1 2" key="1">
    <citation type="submission" date="2022-01" db="EMBL/GenBank/DDBJ databases">
        <title>Collection of gut derived symbiotic bacterial strains cultured from healthy donors.</title>
        <authorList>
            <person name="Lin H."/>
            <person name="Kohout C."/>
            <person name="Waligurski E."/>
            <person name="Pamer E.G."/>
        </authorList>
    </citation>
    <scope>NUCLEOTIDE SEQUENCE [LARGE SCALE GENOMIC DNA]</scope>
    <source>
        <strain evidence="1 2">DFI.7.58</strain>
    </source>
</reference>
<organism evidence="1 2">
    <name type="scientific">Anaeromassilibacillus senegalensis</name>
    <dbReference type="NCBI Taxonomy" id="1673717"/>
    <lineage>
        <taxon>Bacteria</taxon>
        <taxon>Bacillati</taxon>
        <taxon>Bacillota</taxon>
        <taxon>Clostridia</taxon>
        <taxon>Eubacteriales</taxon>
        <taxon>Acutalibacteraceae</taxon>
        <taxon>Anaeromassilibacillus</taxon>
    </lineage>
</organism>
<evidence type="ECO:0000313" key="2">
    <source>
        <dbReference type="Proteomes" id="UP001298681"/>
    </source>
</evidence>
<gene>
    <name evidence="1" type="ORF">L0P57_07425</name>
</gene>
<protein>
    <submittedName>
        <fullName evidence="1">Histidine phosphatase family protein</fullName>
    </submittedName>
</protein>
<comment type="caution">
    <text evidence="1">The sequence shown here is derived from an EMBL/GenBank/DDBJ whole genome shotgun (WGS) entry which is preliminary data.</text>
</comment>
<dbReference type="SMART" id="SM00855">
    <property type="entry name" value="PGAM"/>
    <property type="match status" value="1"/>
</dbReference>
<sequence>MKSYTIHLIRHGITEGNLLGQYIGRTDSPLAAEGIRALQDLKEKYEYPEAQAYYCSPMRRCIDTLRILYPEAEPVLVDGFRECDFGDWEGKTAKQLAEEDPSFLQWMESSHSVAPPNGESTGVLVQRTCAAFENLVEELMRSGTTSAVVVAHGGTLMSILSAYGLPRASFYDWMTENGCGYSLRITPGLWMRSMVAEVYDTIPAGRSAKGGDEKFIIDLAREAADRTYRNKGQQLDGKNAPPEG</sequence>
<dbReference type="PANTHER" id="PTHR48100:SF1">
    <property type="entry name" value="HISTIDINE PHOSPHATASE FAMILY PROTEIN-RELATED"/>
    <property type="match status" value="1"/>
</dbReference>
<accession>A0ABS9MIX4</accession>
<dbReference type="InterPro" id="IPR050275">
    <property type="entry name" value="PGM_Phosphatase"/>
</dbReference>
<dbReference type="PANTHER" id="PTHR48100">
    <property type="entry name" value="BROAD-SPECIFICITY PHOSPHATASE YOR283W-RELATED"/>
    <property type="match status" value="1"/>
</dbReference>
<dbReference type="Proteomes" id="UP001298681">
    <property type="component" value="Unassembled WGS sequence"/>
</dbReference>
<dbReference type="InterPro" id="IPR013078">
    <property type="entry name" value="His_Pase_superF_clade-1"/>
</dbReference>
<dbReference type="SUPFAM" id="SSF53254">
    <property type="entry name" value="Phosphoglycerate mutase-like"/>
    <property type="match status" value="1"/>
</dbReference>
<name>A0ABS9MIX4_9FIRM</name>
<dbReference type="EMBL" id="JAKNHQ010000008">
    <property type="protein sequence ID" value="MCG4610763.1"/>
    <property type="molecule type" value="Genomic_DNA"/>
</dbReference>
<dbReference type="InterPro" id="IPR029033">
    <property type="entry name" value="His_PPase_superfam"/>
</dbReference>
<dbReference type="CDD" id="cd07067">
    <property type="entry name" value="HP_PGM_like"/>
    <property type="match status" value="1"/>
</dbReference>